<dbReference type="EMBL" id="JBHLHV010000003">
    <property type="protein sequence ID" value="MFB8894114.1"/>
    <property type="molecule type" value="Genomic_DNA"/>
</dbReference>
<keyword evidence="2" id="KW-1133">Transmembrane helix</keyword>
<dbReference type="Pfam" id="PF19077">
    <property type="entry name" value="Big_13"/>
    <property type="match status" value="1"/>
</dbReference>
<proteinExistence type="predicted"/>
<dbReference type="NCBIfam" id="NF047446">
    <property type="entry name" value="barrel_OmpL47"/>
    <property type="match status" value="4"/>
</dbReference>
<feature type="chain" id="PRO_5046397518" evidence="3">
    <location>
        <begin position="37"/>
        <end position="2079"/>
    </location>
</feature>
<evidence type="ECO:0000313" key="5">
    <source>
        <dbReference type="EMBL" id="MFB8894114.1"/>
    </source>
</evidence>
<keyword evidence="2" id="KW-0812">Transmembrane</keyword>
<dbReference type="InterPro" id="IPR000421">
    <property type="entry name" value="FA58C"/>
</dbReference>
<keyword evidence="2" id="KW-0472">Membrane</keyword>
<dbReference type="PROSITE" id="PS50022">
    <property type="entry name" value="FA58C_3"/>
    <property type="match status" value="1"/>
</dbReference>
<feature type="region of interest" description="Disordered" evidence="1">
    <location>
        <begin position="1900"/>
        <end position="1941"/>
    </location>
</feature>
<dbReference type="InterPro" id="IPR008928">
    <property type="entry name" value="6-hairpin_glycosidase_sf"/>
</dbReference>
<gene>
    <name evidence="5" type="ORF">AB7P39_14790</name>
</gene>
<feature type="domain" description="F5/8 type C" evidence="4">
    <location>
        <begin position="827"/>
        <end position="982"/>
    </location>
</feature>
<evidence type="ECO:0000256" key="1">
    <source>
        <dbReference type="SAM" id="MobiDB-lite"/>
    </source>
</evidence>
<dbReference type="Pfam" id="PF07532">
    <property type="entry name" value="Big_4"/>
    <property type="match status" value="2"/>
</dbReference>
<protein>
    <submittedName>
        <fullName evidence="5">OmpL47-type beta-barrel domain-containing protein</fullName>
    </submittedName>
</protein>
<accession>A0ABV5EVX2</accession>
<dbReference type="InterPro" id="IPR013783">
    <property type="entry name" value="Ig-like_fold"/>
</dbReference>
<dbReference type="Proteomes" id="UP001589643">
    <property type="component" value="Unassembled WGS sequence"/>
</dbReference>
<evidence type="ECO:0000256" key="3">
    <source>
        <dbReference type="SAM" id="SignalP"/>
    </source>
</evidence>
<reference evidence="5 6" key="1">
    <citation type="submission" date="2024-08" db="EMBL/GenBank/DDBJ databases">
        <title>Heavy metals resistant antinobacteria isolated from wastewater.</title>
        <authorList>
            <person name="Roman Ponce B."/>
            <person name="Blanco Mercado M.A."/>
            <person name="Avila Aldana I.N."/>
            <person name="Morales Arrieta S."/>
        </authorList>
    </citation>
    <scope>NUCLEOTIDE SEQUENCE [LARGE SCALE GENOMIC DNA]</scope>
    <source>
        <strain evidence="6">sma-1</strain>
    </source>
</reference>
<keyword evidence="3" id="KW-0732">Signal</keyword>
<feature type="compositionally biased region" description="Gly residues" evidence="1">
    <location>
        <begin position="1908"/>
        <end position="1933"/>
    </location>
</feature>
<dbReference type="Gene3D" id="2.60.40.10">
    <property type="entry name" value="Immunoglobulins"/>
    <property type="match status" value="2"/>
</dbReference>
<dbReference type="InterPro" id="IPR054491">
    <property type="entry name" value="MGH1-like_GH"/>
</dbReference>
<dbReference type="InterPro" id="IPR058094">
    <property type="entry name" value="Ig-like_OmpL47-like"/>
</dbReference>
<dbReference type="Gene3D" id="2.60.120.260">
    <property type="entry name" value="Galactose-binding domain-like"/>
    <property type="match status" value="3"/>
</dbReference>
<evidence type="ECO:0000313" key="6">
    <source>
        <dbReference type="Proteomes" id="UP001589643"/>
    </source>
</evidence>
<dbReference type="SUPFAM" id="SSF48208">
    <property type="entry name" value="Six-hairpin glycosidases"/>
    <property type="match status" value="1"/>
</dbReference>
<evidence type="ECO:0000256" key="2">
    <source>
        <dbReference type="SAM" id="Phobius"/>
    </source>
</evidence>
<dbReference type="Pfam" id="PF22422">
    <property type="entry name" value="MGH1-like_GH"/>
    <property type="match status" value="1"/>
</dbReference>
<comment type="caution">
    <text evidence="5">The sequence shown here is derived from an EMBL/GenBank/DDBJ whole genome shotgun (WGS) entry which is preliminary data.</text>
</comment>
<feature type="signal peptide" evidence="3">
    <location>
        <begin position="1"/>
        <end position="36"/>
    </location>
</feature>
<sequence length="2079" mass="218305">MDCTPTTSRRIGRTAIATAAVSAVLAATFAVAPAHAANTDIGYPTFTGSPDPVPDTGVTYTPGNQLLRIFEGDVAAGAGSSPDNDFWMDEMLARTGTAGSFGDNNQWLFTRGRAAFMKEHDPSVLGFGGQLAYWESIDGRGGYTITARVGGSDIPLAEDTAQRKQTPSYWRSVHRNAAAGIEVVQTKFITDANVLVTNLDVRATGGAVDIELVVSSPYATTAEGDELTGHVAALNDLTKLTPRLSGDGFVPAGETLSRTLSVAPGGSVSTKVQLALVTDEIAASRTDYDALREQTPGEAYTAHVTAYNRWWADNVPYLDTPEDNIDKTLYYRWWLMRYNFLDADMPGNTYQFPTAMEGVLGYNNSIVLTTGMFIDDLKYFRDPIYSYGPWVSAGETSKSYKFVDNPGDPANWSNSYTQYISEAAWRAYELHGGPTAIAQNLAEYAEYDVKGLVDAYDNNGNGLIEYNWGAMTGNDADAVSFHWKGGYQDRAENAYLYSNALAAAEAYRVAGDTAKADEMEAFAQNIKTQVMDVLWNPERKLLEHAMASDGEHVPWKEINNYYPFTVGLVPKPGDSDYDDDYVEALRLFADDEQYPIFPFYTANQADQAAYAATGGQGSNNFSVINSTVMFRMLSTVLREYPTDAIDAEWYKKLLYWNAWAHYQNGGDNRLPDQNEFWANGSADPQTIDYRSWIHHTILGATNFTMIEDAMGVRTRSDAKIELDPIAIGWDHFTANNIRYRDRDLTVTWDQPGGERHYGDSVPEGYSVFLDGELAFTVDDLAHVVYDPATGSVEIVDGDASVVTATSSAVQTPQEVRFADDARVVDLFAKAGADIQTASTGSPNLAASASATFSAPGREPAGAVNGTTINEPFWGTAGSPNPIDALTVELDGEQTFDDARVYFYDSSSSATVPGYAEPSVYTLEARRNGEWTMIPSQARTPAYPRANYNRIQFPEVTGDAVRMTVAHAAGAKTGVKELQVFRTGLPAPESTNQAPLVTAWENRQASAGGAAALIGTVKDDGLPGGDLTAQWTVESAPEGATVLFDDATAATTTARFSTEGAYVLRLTASDGEKTSFADVAVQGAPAGAGVNIAPAAVPTAEYTASWNNVRAVNDGKVLFTGGAQSDIWGTWSGNHPATRWLQYEWSTPQRIAGAEISFWRDQADAGSTSGVNVPRAWKAQYWTGSAWADVTGASEYGIARDASNAVAFDAVTTTRLRVVLEAAGTGSARAAVAVSELAVFADAPVAIEPIDIRTTVGTLPQLPETVSATFGDGSAADLSVAWPAVTDAQVAGEGSFALSGIVPGSPVAAKATVWVRATPPGQINLVDPVAVRTLPGVAPALPATVGVLYNDGSREDLPVTWDAVDAASYAEPGQFTVGGTVQTDLPGTTAASAAVTVGEGAADTTAPSVTFEVAPAAPASGWHREDVTVTVGATDDRDSAPRIEVRVDEGAWATYTEPVTVSAEGDHTVQARATDAAGNTSEAASQPVRIDTTAPALEAVADAVSRTVKASATDAGSGVASIEYRLGDEEDWAPLTLSLLVGLDETRIELRATDAAGNVSETIERVVPEADGTQRRNLALLATPTASGTAAWNTVAGLNDDVQPASSGDVTPSDNANVWGVWPQVGPQWVQYDWSEEVRIGSVGVYFVSNLDAQGLGIEVPEDWQAEYWDAETEAWVPVAATGAYGTATDAFNTVEFDPVTTTRLRLNLTPVGTEQGKGSVGIKEWQVWEQPETVVPDTQAPVVTAAVAPAAPASGWYVASPSVSVTAIDDRDAAPVIEVRVGDGDWGAYTAPVVVDADGATTVRFRATDAAGNASDEIAVEVQRDAVVPEARTGWDDRARTIAPSGTDAHSGIALVEYRLGDGTWTAASGAVAVGDSATTVRVRATDVAGNVSDVVTAEIPAKAVDPGTGGPGTGEPGTGGPGAGGPGAGGPGSEPSGSLTGAEVLRVGVSQVAPGGQLPVSVSGAAPGTVFAVEFRSTPVRLGTLTVGADGTASGVFTVPAYAEAGTHTVALVVPDGELTAQVTVVTPGATSSANPPLASTGQDAGGLASFAGAGALVLLLGLALAVAGVRRHRRGLA</sequence>
<name>A0ABV5EVX2_9MICO</name>
<dbReference type="RefSeq" id="WP_378719998.1">
    <property type="nucleotide sequence ID" value="NZ_JBHLHV010000003.1"/>
</dbReference>
<organism evidence="5 6">
    <name type="scientific">Microbacterium plantarum</name>
    <dbReference type="NCBI Taxonomy" id="1816425"/>
    <lineage>
        <taxon>Bacteria</taxon>
        <taxon>Bacillati</taxon>
        <taxon>Actinomycetota</taxon>
        <taxon>Actinomycetes</taxon>
        <taxon>Micrococcales</taxon>
        <taxon>Microbacteriaceae</taxon>
        <taxon>Microbacterium</taxon>
    </lineage>
</organism>
<feature type="transmembrane region" description="Helical" evidence="2">
    <location>
        <begin position="2049"/>
        <end position="2071"/>
    </location>
</feature>
<dbReference type="Gene3D" id="1.50.10.10">
    <property type="match status" value="1"/>
</dbReference>
<evidence type="ECO:0000259" key="4">
    <source>
        <dbReference type="PROSITE" id="PS50022"/>
    </source>
</evidence>
<dbReference type="InterPro" id="IPR012341">
    <property type="entry name" value="6hp_glycosidase-like_sf"/>
</dbReference>
<keyword evidence="6" id="KW-1185">Reference proteome</keyword>
<dbReference type="InterPro" id="IPR011081">
    <property type="entry name" value="Big_4"/>
</dbReference>
<dbReference type="InterPro" id="IPR044016">
    <property type="entry name" value="Big_13"/>
</dbReference>